<comment type="caution">
    <text evidence="3">The sequence shown here is derived from an EMBL/GenBank/DDBJ whole genome shotgun (WGS) entry which is preliminary data.</text>
</comment>
<protein>
    <submittedName>
        <fullName evidence="3">Uncharacterized protein</fullName>
    </submittedName>
</protein>
<feature type="transmembrane region" description="Helical" evidence="1">
    <location>
        <begin position="205"/>
        <end position="225"/>
    </location>
</feature>
<dbReference type="InParanoid" id="Q55D84"/>
<dbReference type="AlphaFoldDB" id="Q55D84"/>
<reference evidence="3 4" key="1">
    <citation type="journal article" date="2005" name="Nature">
        <title>The genome of the social amoeba Dictyostelium discoideum.</title>
        <authorList>
            <consortium name="The Dictyostelium discoideum Sequencing Consortium"/>
            <person name="Eichinger L."/>
            <person name="Pachebat J.A."/>
            <person name="Glockner G."/>
            <person name="Rajandream M.A."/>
            <person name="Sucgang R."/>
            <person name="Berriman M."/>
            <person name="Song J."/>
            <person name="Olsen R."/>
            <person name="Szafranski K."/>
            <person name="Xu Q."/>
            <person name="Tunggal B."/>
            <person name="Kummerfeld S."/>
            <person name="Madera M."/>
            <person name="Konfortov B.A."/>
            <person name="Rivero F."/>
            <person name="Bankier A.T."/>
            <person name="Lehmann R."/>
            <person name="Hamlin N."/>
            <person name="Davies R."/>
            <person name="Gaudet P."/>
            <person name="Fey P."/>
            <person name="Pilcher K."/>
            <person name="Chen G."/>
            <person name="Saunders D."/>
            <person name="Sodergren E."/>
            <person name="Davis P."/>
            <person name="Kerhornou A."/>
            <person name="Nie X."/>
            <person name="Hall N."/>
            <person name="Anjard C."/>
            <person name="Hemphill L."/>
            <person name="Bason N."/>
            <person name="Farbrother P."/>
            <person name="Desany B."/>
            <person name="Just E."/>
            <person name="Morio T."/>
            <person name="Rost R."/>
            <person name="Churcher C."/>
            <person name="Cooper J."/>
            <person name="Haydock S."/>
            <person name="van Driessche N."/>
            <person name="Cronin A."/>
            <person name="Goodhead I."/>
            <person name="Muzny D."/>
            <person name="Mourier T."/>
            <person name="Pain A."/>
            <person name="Lu M."/>
            <person name="Harper D."/>
            <person name="Lindsay R."/>
            <person name="Hauser H."/>
            <person name="James K."/>
            <person name="Quiles M."/>
            <person name="Madan Babu M."/>
            <person name="Saito T."/>
            <person name="Buchrieser C."/>
            <person name="Wardroper A."/>
            <person name="Felder M."/>
            <person name="Thangavelu M."/>
            <person name="Johnson D."/>
            <person name="Knights A."/>
            <person name="Loulseged H."/>
            <person name="Mungall K."/>
            <person name="Oliver K."/>
            <person name="Price C."/>
            <person name="Quail M.A."/>
            <person name="Urushihara H."/>
            <person name="Hernandez J."/>
            <person name="Rabbinowitsch E."/>
            <person name="Steffen D."/>
            <person name="Sanders M."/>
            <person name="Ma J."/>
            <person name="Kohara Y."/>
            <person name="Sharp S."/>
            <person name="Simmonds M."/>
            <person name="Spiegler S."/>
            <person name="Tivey A."/>
            <person name="Sugano S."/>
            <person name="White B."/>
            <person name="Walker D."/>
            <person name="Woodward J."/>
            <person name="Winckler T."/>
            <person name="Tanaka Y."/>
            <person name="Shaulsky G."/>
            <person name="Schleicher M."/>
            <person name="Weinstock G."/>
            <person name="Rosenthal A."/>
            <person name="Cox E.C."/>
            <person name="Chisholm R.L."/>
            <person name="Gibbs R."/>
            <person name="Loomis W.F."/>
            <person name="Platzer M."/>
            <person name="Kay R.R."/>
            <person name="Williams J."/>
            <person name="Dear P.H."/>
            <person name="Noegel A.A."/>
            <person name="Barrell B."/>
            <person name="Kuspa A."/>
        </authorList>
    </citation>
    <scope>NUCLEOTIDE SEQUENCE [LARGE SCALE GENOMIC DNA]</scope>
    <source>
        <strain evidence="3 4">AX4</strain>
    </source>
</reference>
<keyword evidence="1" id="KW-0812">Transmembrane</keyword>
<feature type="chain" id="PRO_5004249844" evidence="2">
    <location>
        <begin position="22"/>
        <end position="230"/>
    </location>
</feature>
<name>Q55D84_DICDI</name>
<dbReference type="KEGG" id="ddi:DDB_G0269750"/>
<dbReference type="EMBL" id="AAFI02000005">
    <property type="protein sequence ID" value="EAL72225.1"/>
    <property type="molecule type" value="Genomic_DNA"/>
</dbReference>
<evidence type="ECO:0000313" key="3">
    <source>
        <dbReference type="EMBL" id="EAL72225.1"/>
    </source>
</evidence>
<evidence type="ECO:0000256" key="1">
    <source>
        <dbReference type="SAM" id="Phobius"/>
    </source>
</evidence>
<keyword evidence="2" id="KW-0732">Signal</keyword>
<dbReference type="VEuPathDB" id="AmoebaDB:DDB_G0269750"/>
<dbReference type="OMA" id="PCNDICE"/>
<keyword evidence="1" id="KW-1133">Transmembrane helix</keyword>
<sequence>MSFKAIILLCLIALCAEKALGAIFELKIETPDVQFCTISNGTYNVDFSGPFFRFSDSSLAEEYIVRDVVGGFYYINQAGRNARFHLDEFIYNSLYGNNSYEYATNSTLACASNMATYMCSYTFVGTTPPCNALCDPVATCADGFTYGGQVIPPASVSDCEFQGSSASDCSAINMKGLMGDWKHKVVEFIPPTIDIHPGGLVRGSLLGFGVLIGLLLVIGSLGVIMKFQNK</sequence>
<evidence type="ECO:0000256" key="2">
    <source>
        <dbReference type="SAM" id="SignalP"/>
    </source>
</evidence>
<organism evidence="3 4">
    <name type="scientific">Dictyostelium discoideum</name>
    <name type="common">Social amoeba</name>
    <dbReference type="NCBI Taxonomy" id="44689"/>
    <lineage>
        <taxon>Eukaryota</taxon>
        <taxon>Amoebozoa</taxon>
        <taxon>Evosea</taxon>
        <taxon>Eumycetozoa</taxon>
        <taxon>Dictyostelia</taxon>
        <taxon>Dictyosteliales</taxon>
        <taxon>Dictyosteliaceae</taxon>
        <taxon>Dictyostelium</taxon>
    </lineage>
</organism>
<dbReference type="RefSeq" id="XP_646247.1">
    <property type="nucleotide sequence ID" value="XM_641155.1"/>
</dbReference>
<accession>Q55D84</accession>
<dbReference type="dictyBase" id="DDB_G0269750"/>
<dbReference type="eggNOG" id="ENOG502RIJS">
    <property type="taxonomic scope" value="Eukaryota"/>
</dbReference>
<dbReference type="HOGENOM" id="CLU_1206683_0_0_1"/>
<dbReference type="FunCoup" id="Q55D84">
    <property type="interactions" value="435"/>
</dbReference>
<keyword evidence="4" id="KW-1185">Reference proteome</keyword>
<dbReference type="PaxDb" id="44689-DDB0190524"/>
<evidence type="ECO:0000313" key="4">
    <source>
        <dbReference type="Proteomes" id="UP000002195"/>
    </source>
</evidence>
<proteinExistence type="predicted"/>
<feature type="signal peptide" evidence="2">
    <location>
        <begin position="1"/>
        <end position="21"/>
    </location>
</feature>
<gene>
    <name evidence="3" type="ORF">DDB_G0269750</name>
</gene>
<dbReference type="Proteomes" id="UP000002195">
    <property type="component" value="Unassembled WGS sequence"/>
</dbReference>
<dbReference type="GeneID" id="8617203"/>
<keyword evidence="1" id="KW-0472">Membrane</keyword>